<evidence type="ECO:0000256" key="7">
    <source>
        <dbReference type="ARBA" id="ARBA00023136"/>
    </source>
</evidence>
<organism evidence="8 9">
    <name type="scientific">Candidatus Methanodesulfokora washburnensis</name>
    <dbReference type="NCBI Taxonomy" id="2478471"/>
    <lineage>
        <taxon>Archaea</taxon>
        <taxon>Thermoproteota</taxon>
        <taxon>Candidatus Korarchaeia</taxon>
        <taxon>Candidatus Korarchaeia incertae sedis</taxon>
        <taxon>Candidatus Methanodesulfokora</taxon>
    </lineage>
</organism>
<comment type="subcellular location">
    <subcellularLocation>
        <location evidence="1">Membrane</location>
        <topology evidence="1">Single-pass membrane protein</topology>
    </subcellularLocation>
</comment>
<comment type="caution">
    <text evidence="8">The sequence shown here is derived from an EMBL/GenBank/DDBJ whole genome shotgun (WGS) entry which is preliminary data.</text>
</comment>
<gene>
    <name evidence="8" type="ORF">D6D85_15485</name>
</gene>
<reference evidence="8 9" key="1">
    <citation type="submission" date="2018-10" db="EMBL/GenBank/DDBJ databases">
        <title>Co-occurring genomic capacity for anaerobic methane metabolism and dissimilatory sulfite reduction discovered in the Korarchaeota.</title>
        <authorList>
            <person name="Mckay L.J."/>
            <person name="Dlakic M."/>
            <person name="Fields M.W."/>
            <person name="Delmont T.O."/>
            <person name="Eren A.M."/>
            <person name="Jay Z.J."/>
            <person name="Klingelsmith K.B."/>
            <person name="Rusch D.B."/>
            <person name="Inskeep W.P."/>
        </authorList>
    </citation>
    <scope>NUCLEOTIDE SEQUENCE [LARGE SCALE GENOMIC DNA]</scope>
    <source>
        <strain evidence="8 9">MDKW</strain>
    </source>
</reference>
<evidence type="ECO:0000313" key="9">
    <source>
        <dbReference type="Proteomes" id="UP000277582"/>
    </source>
</evidence>
<dbReference type="PANTHER" id="PTHR42982:SF1">
    <property type="entry name" value="SEC-INDEPENDENT PROTEIN TRANSLOCASE PROTEIN TATA"/>
    <property type="match status" value="1"/>
</dbReference>
<keyword evidence="3" id="KW-0812">Transmembrane</keyword>
<dbReference type="EMBL" id="RCOS01000170">
    <property type="protein sequence ID" value="RSN71734.1"/>
    <property type="molecule type" value="Genomic_DNA"/>
</dbReference>
<dbReference type="GO" id="GO:0015031">
    <property type="term" value="P:protein transport"/>
    <property type="evidence" value="ECO:0007669"/>
    <property type="project" value="UniProtKB-KW"/>
</dbReference>
<dbReference type="PANTHER" id="PTHR42982">
    <property type="entry name" value="SEC-INDEPENDENT PROTEIN TRANSLOCASE PROTEIN TATA"/>
    <property type="match status" value="1"/>
</dbReference>
<dbReference type="Gene3D" id="1.20.5.3310">
    <property type="match status" value="1"/>
</dbReference>
<evidence type="ECO:0000256" key="2">
    <source>
        <dbReference type="ARBA" id="ARBA00022448"/>
    </source>
</evidence>
<evidence type="ECO:0000256" key="4">
    <source>
        <dbReference type="ARBA" id="ARBA00022927"/>
    </source>
</evidence>
<name>A0A429GD32_9CREN</name>
<dbReference type="RefSeq" id="WP_125672864.1">
    <property type="nucleotide sequence ID" value="NZ_RCOS01000170.1"/>
</dbReference>
<proteinExistence type="predicted"/>
<dbReference type="InterPro" id="IPR003369">
    <property type="entry name" value="TatA/B/E"/>
</dbReference>
<evidence type="ECO:0000256" key="5">
    <source>
        <dbReference type="ARBA" id="ARBA00022989"/>
    </source>
</evidence>
<dbReference type="AlphaFoldDB" id="A0A429GD32"/>
<evidence type="ECO:0000256" key="6">
    <source>
        <dbReference type="ARBA" id="ARBA00023010"/>
    </source>
</evidence>
<evidence type="ECO:0000256" key="1">
    <source>
        <dbReference type="ARBA" id="ARBA00004167"/>
    </source>
</evidence>
<keyword evidence="9" id="KW-1185">Reference proteome</keyword>
<dbReference type="Proteomes" id="UP000277582">
    <property type="component" value="Unassembled WGS sequence"/>
</dbReference>
<keyword evidence="4" id="KW-0653">Protein transport</keyword>
<dbReference type="Pfam" id="PF02416">
    <property type="entry name" value="TatA_B_E"/>
    <property type="match status" value="1"/>
</dbReference>
<keyword evidence="6" id="KW-0811">Translocation</keyword>
<keyword evidence="2" id="KW-0813">Transport</keyword>
<sequence>MITSWETIIIAIIILALIIWGPQKLPEFARAIGQARREFEKASKEEPKKEEKKEDLDEKIIKMAKELGISTEGKTKEQILQEIAEKAKK</sequence>
<accession>A0A429GD32</accession>
<keyword evidence="5" id="KW-1133">Transmembrane helix</keyword>
<evidence type="ECO:0000313" key="8">
    <source>
        <dbReference type="EMBL" id="RSN71734.1"/>
    </source>
</evidence>
<evidence type="ECO:0000256" key="3">
    <source>
        <dbReference type="ARBA" id="ARBA00022692"/>
    </source>
</evidence>
<keyword evidence="7" id="KW-0472">Membrane</keyword>
<dbReference type="GO" id="GO:0016020">
    <property type="term" value="C:membrane"/>
    <property type="evidence" value="ECO:0007669"/>
    <property type="project" value="UniProtKB-ARBA"/>
</dbReference>
<protein>
    <submittedName>
        <fullName evidence="8">Twin-arginine translocase TatA/TatE family subunit</fullName>
    </submittedName>
</protein>